<dbReference type="OrthoDB" id="949206at2"/>
<protein>
    <submittedName>
        <fullName evidence="2">Uncharacterized protein</fullName>
    </submittedName>
</protein>
<evidence type="ECO:0000313" key="3">
    <source>
        <dbReference type="Proteomes" id="UP000184368"/>
    </source>
</evidence>
<organism evidence="2 3">
    <name type="scientific">Cnuella takakiae</name>
    <dbReference type="NCBI Taxonomy" id="1302690"/>
    <lineage>
        <taxon>Bacteria</taxon>
        <taxon>Pseudomonadati</taxon>
        <taxon>Bacteroidota</taxon>
        <taxon>Chitinophagia</taxon>
        <taxon>Chitinophagales</taxon>
        <taxon>Chitinophagaceae</taxon>
        <taxon>Cnuella</taxon>
    </lineage>
</organism>
<dbReference type="AlphaFoldDB" id="A0A1M5DCL0"/>
<gene>
    <name evidence="2" type="ORF">SAMN05444008_110164</name>
</gene>
<keyword evidence="1" id="KW-0732">Signal</keyword>
<feature type="signal peptide" evidence="1">
    <location>
        <begin position="1"/>
        <end position="21"/>
    </location>
</feature>
<evidence type="ECO:0000256" key="1">
    <source>
        <dbReference type="SAM" id="SignalP"/>
    </source>
</evidence>
<sequence length="120" mass="12897">MKSILLLMALFLQLVPAKESAAQLPDAPASDLVRLSFRNNSWLFRKFTLVTYKPGADGNDATSLILAPGMRKSMQLTVGTRVYNASSKQVAVVMSGVQLRDKPLLVVSAKDAGAVVPLLP</sequence>
<evidence type="ECO:0000313" key="2">
    <source>
        <dbReference type="EMBL" id="SHF64432.1"/>
    </source>
</evidence>
<dbReference type="RefSeq" id="WP_143157332.1">
    <property type="nucleotide sequence ID" value="NZ_FQUO01000010.1"/>
</dbReference>
<keyword evidence="3" id="KW-1185">Reference proteome</keyword>
<dbReference type="Proteomes" id="UP000184368">
    <property type="component" value="Unassembled WGS sequence"/>
</dbReference>
<feature type="chain" id="PRO_5013359172" evidence="1">
    <location>
        <begin position="22"/>
        <end position="120"/>
    </location>
</feature>
<proteinExistence type="predicted"/>
<reference evidence="2 3" key="1">
    <citation type="submission" date="2016-11" db="EMBL/GenBank/DDBJ databases">
        <authorList>
            <person name="Jaros S."/>
            <person name="Januszkiewicz K."/>
            <person name="Wedrychowicz H."/>
        </authorList>
    </citation>
    <scope>NUCLEOTIDE SEQUENCE [LARGE SCALE GENOMIC DNA]</scope>
    <source>
        <strain evidence="2 3">DSM 26897</strain>
    </source>
</reference>
<name>A0A1M5DCL0_9BACT</name>
<dbReference type="STRING" id="1302690.BUE76_20655"/>
<dbReference type="EMBL" id="FQUO01000010">
    <property type="protein sequence ID" value="SHF64432.1"/>
    <property type="molecule type" value="Genomic_DNA"/>
</dbReference>
<accession>A0A1M5DCL0</accession>